<name>A0A7S3L6G3_9STRA</name>
<protein>
    <recommendedName>
        <fullName evidence="2">NnrU domain-containing protein</fullName>
    </recommendedName>
</protein>
<reference evidence="1" key="1">
    <citation type="submission" date="2021-01" db="EMBL/GenBank/DDBJ databases">
        <authorList>
            <person name="Corre E."/>
            <person name="Pelletier E."/>
            <person name="Niang G."/>
            <person name="Scheremetjew M."/>
            <person name="Finn R."/>
            <person name="Kale V."/>
            <person name="Holt S."/>
            <person name="Cochrane G."/>
            <person name="Meng A."/>
            <person name="Brown T."/>
            <person name="Cohen L."/>
        </authorList>
    </citation>
    <scope>NUCLEOTIDE SEQUENCE</scope>
    <source>
        <strain evidence="1">CCMP127</strain>
    </source>
</reference>
<evidence type="ECO:0008006" key="2">
    <source>
        <dbReference type="Google" id="ProtNLM"/>
    </source>
</evidence>
<sequence length="261" mass="28261">MSATVGARSMFGSPQTRLAAAGWVFFVAENALLSENRTALIEYLGDDNYHLFYGTCSTLATGSIGYGYYRLAGLSNPGMKVPPLNRFTSWGLLSLGMVLASQALPKMQIPFAMGGTPDGMKLQVRCPFDFSDRKESVDAHQLKGMERISRHPGLWSFGMIGAGNAALQTHPALRLWWYGPALVAWLGGAHSDSRFRRGMGGTLDPWYDSQTSNIPFAAMVSGKQGGPGQAFTSLMQETKLLNALCAVGVATLWVLSRGRVR</sequence>
<organism evidence="1">
    <name type="scientific">Amphora coffeiformis</name>
    <dbReference type="NCBI Taxonomy" id="265554"/>
    <lineage>
        <taxon>Eukaryota</taxon>
        <taxon>Sar</taxon>
        <taxon>Stramenopiles</taxon>
        <taxon>Ochrophyta</taxon>
        <taxon>Bacillariophyta</taxon>
        <taxon>Bacillariophyceae</taxon>
        <taxon>Bacillariophycidae</taxon>
        <taxon>Thalassiophysales</taxon>
        <taxon>Catenulaceae</taxon>
        <taxon>Amphora</taxon>
    </lineage>
</organism>
<dbReference type="AlphaFoldDB" id="A0A7S3L6G3"/>
<dbReference type="EMBL" id="HBIM01012964">
    <property type="protein sequence ID" value="CAE0413313.1"/>
    <property type="molecule type" value="Transcribed_RNA"/>
</dbReference>
<gene>
    <name evidence="1" type="ORF">ACOF00016_LOCUS10570</name>
</gene>
<proteinExistence type="predicted"/>
<evidence type="ECO:0000313" key="1">
    <source>
        <dbReference type="EMBL" id="CAE0413313.1"/>
    </source>
</evidence>
<accession>A0A7S3L6G3</accession>